<dbReference type="PROSITE" id="PS50070">
    <property type="entry name" value="KRINGLE_2"/>
    <property type="match status" value="2"/>
</dbReference>
<evidence type="ECO:0000313" key="6">
    <source>
        <dbReference type="Proteomes" id="UP000596742"/>
    </source>
</evidence>
<protein>
    <recommendedName>
        <fullName evidence="4">Kringle domain-containing protein</fullName>
    </recommendedName>
</protein>
<organism evidence="5 6">
    <name type="scientific">Mytilus galloprovincialis</name>
    <name type="common">Mediterranean mussel</name>
    <dbReference type="NCBI Taxonomy" id="29158"/>
    <lineage>
        <taxon>Eukaryota</taxon>
        <taxon>Metazoa</taxon>
        <taxon>Spiralia</taxon>
        <taxon>Lophotrochozoa</taxon>
        <taxon>Mollusca</taxon>
        <taxon>Bivalvia</taxon>
        <taxon>Autobranchia</taxon>
        <taxon>Pteriomorphia</taxon>
        <taxon>Mytilida</taxon>
        <taxon>Mytiloidea</taxon>
        <taxon>Mytilidae</taxon>
        <taxon>Mytilinae</taxon>
        <taxon>Mytilus</taxon>
    </lineage>
</organism>
<feature type="disulfide bond" evidence="3">
    <location>
        <begin position="271"/>
        <end position="294"/>
    </location>
</feature>
<proteinExistence type="predicted"/>
<dbReference type="SUPFAM" id="SSF57440">
    <property type="entry name" value="Kringle-like"/>
    <property type="match status" value="2"/>
</dbReference>
<gene>
    <name evidence="5" type="ORF">MGAL_10B056329</name>
</gene>
<dbReference type="PRINTS" id="PR00018">
    <property type="entry name" value="KRINGLE"/>
</dbReference>
<feature type="disulfide bond" evidence="3">
    <location>
        <begin position="97"/>
        <end position="120"/>
    </location>
</feature>
<dbReference type="Proteomes" id="UP000596742">
    <property type="component" value="Unassembled WGS sequence"/>
</dbReference>
<feature type="domain" description="Kringle" evidence="4">
    <location>
        <begin position="221"/>
        <end position="299"/>
    </location>
</feature>
<comment type="caution">
    <text evidence="5">The sequence shown here is derived from an EMBL/GenBank/DDBJ whole genome shotgun (WGS) entry which is preliminary data.</text>
</comment>
<evidence type="ECO:0000256" key="2">
    <source>
        <dbReference type="ARBA" id="ARBA00023157"/>
    </source>
</evidence>
<dbReference type="AlphaFoldDB" id="A0A8B6HEB4"/>
<dbReference type="SMART" id="SM00130">
    <property type="entry name" value="KR"/>
    <property type="match status" value="2"/>
</dbReference>
<evidence type="ECO:0000256" key="1">
    <source>
        <dbReference type="ARBA" id="ARBA00022572"/>
    </source>
</evidence>
<reference evidence="5" key="1">
    <citation type="submission" date="2018-11" db="EMBL/GenBank/DDBJ databases">
        <authorList>
            <person name="Alioto T."/>
            <person name="Alioto T."/>
        </authorList>
    </citation>
    <scope>NUCLEOTIDE SEQUENCE</scope>
</reference>
<dbReference type="InterPro" id="IPR013806">
    <property type="entry name" value="Kringle-like"/>
</dbReference>
<dbReference type="InterPro" id="IPR050759">
    <property type="entry name" value="Serine_protease_kringle"/>
</dbReference>
<feature type="disulfide bond" evidence="3">
    <location>
        <begin position="243"/>
        <end position="282"/>
    </location>
</feature>
<evidence type="ECO:0000256" key="3">
    <source>
        <dbReference type="PROSITE-ProRule" id="PRU00121"/>
    </source>
</evidence>
<name>A0A8B6HEB4_MYTGA</name>
<evidence type="ECO:0000259" key="4">
    <source>
        <dbReference type="PROSITE" id="PS50070"/>
    </source>
</evidence>
<dbReference type="InterPro" id="IPR038178">
    <property type="entry name" value="Kringle_sf"/>
</dbReference>
<keyword evidence="2 3" id="KW-1015">Disulfide bond</keyword>
<feature type="domain" description="Kringle" evidence="4">
    <location>
        <begin position="52"/>
        <end position="125"/>
    </location>
</feature>
<dbReference type="Pfam" id="PF00051">
    <property type="entry name" value="Kringle"/>
    <property type="match status" value="2"/>
</dbReference>
<dbReference type="OrthoDB" id="6144115at2759"/>
<dbReference type="EMBL" id="UYJE01009948">
    <property type="protein sequence ID" value="VDI78226.1"/>
    <property type="molecule type" value="Genomic_DNA"/>
</dbReference>
<feature type="disulfide bond" evidence="3">
    <location>
        <begin position="222"/>
        <end position="299"/>
    </location>
</feature>
<keyword evidence="1 3" id="KW-0420">Kringle</keyword>
<keyword evidence="6" id="KW-1185">Reference proteome</keyword>
<dbReference type="Gene3D" id="2.40.20.10">
    <property type="entry name" value="Plasminogen Kringle 4"/>
    <property type="match status" value="2"/>
</dbReference>
<accession>A0A8B6HEB4</accession>
<sequence length="314" mass="35794">KNVPDGTVIDVISNVDVQGNQVCNKKTGECPGGRCAEEFWGTRCQLSNNCFYNGEADNYMGTVAVSYNNYTCMKWVEQFHFYTEVNFPDGTMPENFCRTAKDFPRPWCYTTDHDRGWEHCNINNCTCPAGLFGYNCEYECHCADQSEACGSISGKCSSGCAEGWHGLDCQNTYVSQSMDKSTCPACQKYVLMERLVIAVISNVDVTGTKYATKRQECPERRCAEGFWGTRCQLYTVTLYNDTCQRWETQNPHPHHYKVTDFPDQAWPENFCRATPDSHRPWCYTTNKTNRFDYCDINNCSTYIKSSRAKASSDT</sequence>
<evidence type="ECO:0000313" key="5">
    <source>
        <dbReference type="EMBL" id="VDI78226.1"/>
    </source>
</evidence>
<comment type="caution">
    <text evidence="3">Lacks conserved residue(s) required for the propagation of feature annotation.</text>
</comment>
<dbReference type="InterPro" id="IPR000001">
    <property type="entry name" value="Kringle"/>
</dbReference>
<feature type="non-terminal residue" evidence="5">
    <location>
        <position position="314"/>
    </location>
</feature>
<dbReference type="PANTHER" id="PTHR24261:SF7">
    <property type="entry name" value="KRINGLE DOMAIN-CONTAINING PROTEIN"/>
    <property type="match status" value="1"/>
</dbReference>
<dbReference type="PANTHER" id="PTHR24261">
    <property type="entry name" value="PLASMINOGEN-RELATED"/>
    <property type="match status" value="1"/>
</dbReference>